<dbReference type="Pfam" id="PF13826">
    <property type="entry name" value="Monooxy_af470-like"/>
    <property type="match status" value="1"/>
</dbReference>
<dbReference type="AlphaFoldDB" id="A0A0U1LX51"/>
<dbReference type="OrthoDB" id="3202396at2759"/>
<dbReference type="STRING" id="28573.A0A0U1LX51"/>
<gene>
    <name evidence="2" type="ORF">PISL3812_04268</name>
</gene>
<reference evidence="2 3" key="1">
    <citation type="submission" date="2015-04" db="EMBL/GenBank/DDBJ databases">
        <authorList>
            <person name="Syromyatnikov M.Y."/>
            <person name="Popov V.N."/>
        </authorList>
    </citation>
    <scope>NUCLEOTIDE SEQUENCE [LARGE SCALE GENOMIC DNA]</scope>
    <source>
        <strain evidence="2">WF-38-12</strain>
    </source>
</reference>
<dbReference type="OMA" id="METWLLA"/>
<proteinExistence type="predicted"/>
<sequence>MSTTTRTANLLSFFRDDFRMETWLLAGASLQAVAVLIFGRLALMLTGVLLVYQLTMGLLKDGGIVTTSHGKNVNWGKWSTQFPDASGQARGPGKEQVVVFLLGARSNHPRGRFAPGWAKIGEYFGDMWRDCAKNRQTNGFLGKTSTLIATDEDCGNTMCWLSYWKDLDSLQAFANGPVHSKGMV</sequence>
<feature type="transmembrane region" description="Helical" evidence="1">
    <location>
        <begin position="23"/>
        <end position="52"/>
    </location>
</feature>
<evidence type="ECO:0000313" key="2">
    <source>
        <dbReference type="EMBL" id="CRG87251.1"/>
    </source>
</evidence>
<protein>
    <submittedName>
        <fullName evidence="2">Uncharacterized protein</fullName>
    </submittedName>
</protein>
<keyword evidence="1" id="KW-0472">Membrane</keyword>
<dbReference type="Proteomes" id="UP000054383">
    <property type="component" value="Unassembled WGS sequence"/>
</dbReference>
<organism evidence="2 3">
    <name type="scientific">Talaromyces islandicus</name>
    <name type="common">Penicillium islandicum</name>
    <dbReference type="NCBI Taxonomy" id="28573"/>
    <lineage>
        <taxon>Eukaryota</taxon>
        <taxon>Fungi</taxon>
        <taxon>Dikarya</taxon>
        <taxon>Ascomycota</taxon>
        <taxon>Pezizomycotina</taxon>
        <taxon>Eurotiomycetes</taxon>
        <taxon>Eurotiomycetidae</taxon>
        <taxon>Eurotiales</taxon>
        <taxon>Trichocomaceae</taxon>
        <taxon>Talaromyces</taxon>
        <taxon>Talaromyces sect. Islandici</taxon>
    </lineage>
</organism>
<evidence type="ECO:0000313" key="3">
    <source>
        <dbReference type="Proteomes" id="UP000054383"/>
    </source>
</evidence>
<dbReference type="InterPro" id="IPR025444">
    <property type="entry name" value="Monooxy_af470"/>
</dbReference>
<evidence type="ECO:0000256" key="1">
    <source>
        <dbReference type="SAM" id="Phobius"/>
    </source>
</evidence>
<name>A0A0U1LX51_TALIS</name>
<keyword evidence="1" id="KW-0812">Transmembrane</keyword>
<keyword evidence="3" id="KW-1185">Reference proteome</keyword>
<accession>A0A0U1LX51</accession>
<keyword evidence="1" id="KW-1133">Transmembrane helix</keyword>
<dbReference type="EMBL" id="CVMT01000003">
    <property type="protein sequence ID" value="CRG87251.1"/>
    <property type="molecule type" value="Genomic_DNA"/>
</dbReference>